<dbReference type="PROSITE" id="PS51257">
    <property type="entry name" value="PROKAR_LIPOPROTEIN"/>
    <property type="match status" value="1"/>
</dbReference>
<gene>
    <name evidence="2" type="ORF">FPE01S_03_06590</name>
</gene>
<dbReference type="Proteomes" id="UP000033121">
    <property type="component" value="Unassembled WGS sequence"/>
</dbReference>
<sequence length="199" mass="21928">MKKIWIIPAAFAFMAAVSCKQLGQEARAAAAPTGVSNWTEKDASGKDGVLGITIAESGFSRRTVKLPVAWKETLGADSLVIEKIPAGTDPLDLYAVPHLSIRFLAGAGEIGLPEDYEKFRGTSSAGEERWIDKHAAEWNGHAFHESLFYGRNDKHVFMEWLVSQPWLAEMNSCEHELPFSRSAKLVITKKPNAFDIALK</sequence>
<name>A0A0E9N5J9_9BACT</name>
<dbReference type="EMBL" id="BBWV01000003">
    <property type="protein sequence ID" value="GAO44620.1"/>
    <property type="molecule type" value="Genomic_DNA"/>
</dbReference>
<keyword evidence="1" id="KW-0732">Signal</keyword>
<accession>A0A0E9N5J9</accession>
<reference evidence="2 3" key="1">
    <citation type="submission" date="2015-04" db="EMBL/GenBank/DDBJ databases">
        <title>Whole genome shotgun sequence of Flavihumibacter petaseus NBRC 106054.</title>
        <authorList>
            <person name="Miyazawa S."/>
            <person name="Hosoyama A."/>
            <person name="Hashimoto M."/>
            <person name="Noguchi M."/>
            <person name="Tsuchikane K."/>
            <person name="Ohji S."/>
            <person name="Yamazoe A."/>
            <person name="Ichikawa N."/>
            <person name="Kimura A."/>
            <person name="Fujita N."/>
        </authorList>
    </citation>
    <scope>NUCLEOTIDE SEQUENCE [LARGE SCALE GENOMIC DNA]</scope>
    <source>
        <strain evidence="2 3">NBRC 106054</strain>
    </source>
</reference>
<evidence type="ECO:0000313" key="3">
    <source>
        <dbReference type="Proteomes" id="UP000033121"/>
    </source>
</evidence>
<dbReference type="STRING" id="1220578.FPE01S_03_06590"/>
<feature type="signal peptide" evidence="1">
    <location>
        <begin position="1"/>
        <end position="20"/>
    </location>
</feature>
<dbReference type="AlphaFoldDB" id="A0A0E9N5J9"/>
<evidence type="ECO:0000313" key="2">
    <source>
        <dbReference type="EMBL" id="GAO44620.1"/>
    </source>
</evidence>
<proteinExistence type="predicted"/>
<evidence type="ECO:0008006" key="4">
    <source>
        <dbReference type="Google" id="ProtNLM"/>
    </source>
</evidence>
<comment type="caution">
    <text evidence="2">The sequence shown here is derived from an EMBL/GenBank/DDBJ whole genome shotgun (WGS) entry which is preliminary data.</text>
</comment>
<evidence type="ECO:0000256" key="1">
    <source>
        <dbReference type="SAM" id="SignalP"/>
    </source>
</evidence>
<protein>
    <recommendedName>
        <fullName evidence="4">Lipoprotein</fullName>
    </recommendedName>
</protein>
<dbReference type="RefSeq" id="WP_046370519.1">
    <property type="nucleotide sequence ID" value="NZ_BBWV01000003.1"/>
</dbReference>
<organism evidence="2 3">
    <name type="scientific">Flavihumibacter petaseus NBRC 106054</name>
    <dbReference type="NCBI Taxonomy" id="1220578"/>
    <lineage>
        <taxon>Bacteria</taxon>
        <taxon>Pseudomonadati</taxon>
        <taxon>Bacteroidota</taxon>
        <taxon>Chitinophagia</taxon>
        <taxon>Chitinophagales</taxon>
        <taxon>Chitinophagaceae</taxon>
        <taxon>Flavihumibacter</taxon>
    </lineage>
</organism>
<keyword evidence="3" id="KW-1185">Reference proteome</keyword>
<feature type="chain" id="PRO_5002430052" description="Lipoprotein" evidence="1">
    <location>
        <begin position="21"/>
        <end position="199"/>
    </location>
</feature>